<dbReference type="Proteomes" id="UP000541636">
    <property type="component" value="Unassembled WGS sequence"/>
</dbReference>
<keyword evidence="2 5" id="KW-0238">DNA-binding</keyword>
<dbReference type="AlphaFoldDB" id="A0A846ZQW0"/>
<keyword evidence="3" id="KW-0804">Transcription</keyword>
<evidence type="ECO:0000313" key="8">
    <source>
        <dbReference type="EMBL" id="NKZ39928.1"/>
    </source>
</evidence>
<dbReference type="Gene3D" id="6.10.250.690">
    <property type="match status" value="1"/>
</dbReference>
<evidence type="ECO:0000256" key="5">
    <source>
        <dbReference type="PROSITE-ProRule" id="PRU01091"/>
    </source>
</evidence>
<dbReference type="PROSITE" id="PS50110">
    <property type="entry name" value="RESPONSE_REGULATORY"/>
    <property type="match status" value="1"/>
</dbReference>
<feature type="domain" description="Response regulatory" evidence="6">
    <location>
        <begin position="2"/>
        <end position="116"/>
    </location>
</feature>
<evidence type="ECO:0000259" key="7">
    <source>
        <dbReference type="PROSITE" id="PS51755"/>
    </source>
</evidence>
<dbReference type="SUPFAM" id="SSF52172">
    <property type="entry name" value="CheY-like"/>
    <property type="match status" value="1"/>
</dbReference>
<dbReference type="PANTHER" id="PTHR48111:SF67">
    <property type="entry name" value="TRANSCRIPTIONAL REGULATORY PROTEIN TCTD"/>
    <property type="match status" value="1"/>
</dbReference>
<dbReference type="EMBL" id="JAAZQD010000005">
    <property type="protein sequence ID" value="NKZ39928.1"/>
    <property type="molecule type" value="Genomic_DNA"/>
</dbReference>
<dbReference type="GO" id="GO:0000976">
    <property type="term" value="F:transcription cis-regulatory region binding"/>
    <property type="evidence" value="ECO:0007669"/>
    <property type="project" value="TreeGrafter"/>
</dbReference>
<comment type="caution">
    <text evidence="8">The sequence shown here is derived from an EMBL/GenBank/DDBJ whole genome shotgun (WGS) entry which is preliminary data.</text>
</comment>
<feature type="modified residue" description="4-aspartylphosphate" evidence="4">
    <location>
        <position position="51"/>
    </location>
</feature>
<organism evidence="8 9">
    <name type="scientific">Oleiagrimonas citrea</name>
    <dbReference type="NCBI Taxonomy" id="1665687"/>
    <lineage>
        <taxon>Bacteria</taxon>
        <taxon>Pseudomonadati</taxon>
        <taxon>Pseudomonadota</taxon>
        <taxon>Gammaproteobacteria</taxon>
        <taxon>Lysobacterales</taxon>
        <taxon>Rhodanobacteraceae</taxon>
        <taxon>Oleiagrimonas</taxon>
    </lineage>
</organism>
<protein>
    <submittedName>
        <fullName evidence="8">Response regulator transcription factor</fullName>
    </submittedName>
</protein>
<dbReference type="Gene3D" id="1.10.10.10">
    <property type="entry name" value="Winged helix-like DNA-binding domain superfamily/Winged helix DNA-binding domain"/>
    <property type="match status" value="1"/>
</dbReference>
<dbReference type="InterPro" id="IPR001867">
    <property type="entry name" value="OmpR/PhoB-type_DNA-bd"/>
</dbReference>
<sequence>MRLLVVEDSPNLGRDLRESLARDGHAVDLAADGAQAQQFLASYAYDAVVLDLMMPRVDGWGVLRWLNGREPRPRVLVLSARDQVEDRIEALHLGADDYMVKPFSYEELSARLQALARRSVQSDPVLRLGAVEIDPRARQVRVDGEVLALTPKEYALLETLSTERGRVMTRTALFEHLYDARSESSDKVIEVLVSTLRGKLSKAGVTDLVQTRRGYGYVVE</sequence>
<dbReference type="GO" id="GO:0032993">
    <property type="term" value="C:protein-DNA complex"/>
    <property type="evidence" value="ECO:0007669"/>
    <property type="project" value="TreeGrafter"/>
</dbReference>
<dbReference type="GO" id="GO:0006355">
    <property type="term" value="P:regulation of DNA-templated transcription"/>
    <property type="evidence" value="ECO:0007669"/>
    <property type="project" value="InterPro"/>
</dbReference>
<dbReference type="GO" id="GO:0005829">
    <property type="term" value="C:cytosol"/>
    <property type="evidence" value="ECO:0007669"/>
    <property type="project" value="TreeGrafter"/>
</dbReference>
<dbReference type="InterPro" id="IPR039420">
    <property type="entry name" value="WalR-like"/>
</dbReference>
<keyword evidence="4" id="KW-0597">Phosphoprotein</keyword>
<dbReference type="RefSeq" id="WP_168609776.1">
    <property type="nucleotide sequence ID" value="NZ_JAAZQD010000005.1"/>
</dbReference>
<dbReference type="InterPro" id="IPR011006">
    <property type="entry name" value="CheY-like_superfamily"/>
</dbReference>
<dbReference type="PROSITE" id="PS51755">
    <property type="entry name" value="OMPR_PHOB"/>
    <property type="match status" value="1"/>
</dbReference>
<dbReference type="CDD" id="cd00383">
    <property type="entry name" value="trans_reg_C"/>
    <property type="match status" value="1"/>
</dbReference>
<dbReference type="SMART" id="SM00862">
    <property type="entry name" value="Trans_reg_C"/>
    <property type="match status" value="1"/>
</dbReference>
<accession>A0A846ZQW0</accession>
<dbReference type="Gene3D" id="3.40.50.2300">
    <property type="match status" value="1"/>
</dbReference>
<keyword evidence="1" id="KW-0805">Transcription regulation</keyword>
<gene>
    <name evidence="8" type="ORF">HF690_13305</name>
</gene>
<keyword evidence="9" id="KW-1185">Reference proteome</keyword>
<name>A0A846ZQW0_9GAMM</name>
<evidence type="ECO:0000313" key="9">
    <source>
        <dbReference type="Proteomes" id="UP000541636"/>
    </source>
</evidence>
<proteinExistence type="predicted"/>
<evidence type="ECO:0000256" key="4">
    <source>
        <dbReference type="PROSITE-ProRule" id="PRU00169"/>
    </source>
</evidence>
<evidence type="ECO:0000256" key="3">
    <source>
        <dbReference type="ARBA" id="ARBA00023163"/>
    </source>
</evidence>
<dbReference type="Pfam" id="PF00486">
    <property type="entry name" value="Trans_reg_C"/>
    <property type="match status" value="1"/>
</dbReference>
<dbReference type="InterPro" id="IPR001789">
    <property type="entry name" value="Sig_transdc_resp-reg_receiver"/>
</dbReference>
<dbReference type="GO" id="GO:0000156">
    <property type="term" value="F:phosphorelay response regulator activity"/>
    <property type="evidence" value="ECO:0007669"/>
    <property type="project" value="TreeGrafter"/>
</dbReference>
<evidence type="ECO:0000256" key="1">
    <source>
        <dbReference type="ARBA" id="ARBA00023015"/>
    </source>
</evidence>
<dbReference type="InterPro" id="IPR036388">
    <property type="entry name" value="WH-like_DNA-bd_sf"/>
</dbReference>
<feature type="DNA-binding region" description="OmpR/PhoB-type" evidence="5">
    <location>
        <begin position="123"/>
        <end position="220"/>
    </location>
</feature>
<dbReference type="SMART" id="SM00448">
    <property type="entry name" value="REC"/>
    <property type="match status" value="1"/>
</dbReference>
<dbReference type="Pfam" id="PF00072">
    <property type="entry name" value="Response_reg"/>
    <property type="match status" value="1"/>
</dbReference>
<evidence type="ECO:0000256" key="2">
    <source>
        <dbReference type="ARBA" id="ARBA00023125"/>
    </source>
</evidence>
<reference evidence="8 9" key="1">
    <citation type="journal article" date="2017" name="Int. J. Syst. Evol. Microbiol.">
        <title>Oleiagrimonas citrea sp. nov., a marine bacterium isolated from tidal flat sediment and emended description of the genus Oleiagrimonas Fang et al. 2015 and Oleiagrimonas soli.</title>
        <authorList>
            <person name="Yang S.H."/>
            <person name="Seo H.S."/>
            <person name="Seong C.N."/>
            <person name="Kwon K.K."/>
        </authorList>
    </citation>
    <scope>NUCLEOTIDE SEQUENCE [LARGE SCALE GENOMIC DNA]</scope>
    <source>
        <strain evidence="8 9">MEBiC09124</strain>
    </source>
</reference>
<evidence type="ECO:0000259" key="6">
    <source>
        <dbReference type="PROSITE" id="PS50110"/>
    </source>
</evidence>
<feature type="domain" description="OmpR/PhoB-type" evidence="7">
    <location>
        <begin position="123"/>
        <end position="220"/>
    </location>
</feature>
<dbReference type="PANTHER" id="PTHR48111">
    <property type="entry name" value="REGULATOR OF RPOS"/>
    <property type="match status" value="1"/>
</dbReference>